<evidence type="ECO:0000313" key="1">
    <source>
        <dbReference type="EMBL" id="MWB98245.1"/>
    </source>
</evidence>
<dbReference type="Gene3D" id="3.30.70.2970">
    <property type="entry name" value="Protein of unknown function (DUF541), domain 2"/>
    <property type="match status" value="1"/>
</dbReference>
<gene>
    <name evidence="1" type="ORF">GB864_06740</name>
</gene>
<keyword evidence="2" id="KW-1185">Reference proteome</keyword>
<sequence>MPDPREVLISVDGRAHGRRPPTQGTVSVIVSVDGPDREPAVEAALRTHGALAAELRSLAVVADSPLIRWSAENVVVTADRPWNRDGERLALVYRASASLSATFSDFGALGEWLARAVVLDGVNVGGVDWALDERAYAELVEEVRRGAVADAVAKARVYADALELDSVMPVELSEDPHAGAVPMRLASAMAVGSGDGGTVPTLEPADVDVEARVELRFRAR</sequence>
<dbReference type="InterPro" id="IPR007497">
    <property type="entry name" value="SIMPL/DUF541"/>
</dbReference>
<dbReference type="GO" id="GO:0006974">
    <property type="term" value="P:DNA damage response"/>
    <property type="evidence" value="ECO:0007669"/>
    <property type="project" value="TreeGrafter"/>
</dbReference>
<organism evidence="1 2">
    <name type="scientific">Agromyces seonyuensis</name>
    <dbReference type="NCBI Taxonomy" id="2662446"/>
    <lineage>
        <taxon>Bacteria</taxon>
        <taxon>Bacillati</taxon>
        <taxon>Actinomycetota</taxon>
        <taxon>Actinomycetes</taxon>
        <taxon>Micrococcales</taxon>
        <taxon>Microbacteriaceae</taxon>
        <taxon>Agromyces</taxon>
    </lineage>
</organism>
<protein>
    <submittedName>
        <fullName evidence="1">DUF541 domain-containing protein</fullName>
    </submittedName>
</protein>
<proteinExistence type="predicted"/>
<dbReference type="AlphaFoldDB" id="A0A6I4P0I5"/>
<dbReference type="Proteomes" id="UP000438182">
    <property type="component" value="Unassembled WGS sequence"/>
</dbReference>
<dbReference type="Pfam" id="PF04402">
    <property type="entry name" value="SIMPL"/>
    <property type="match status" value="1"/>
</dbReference>
<dbReference type="RefSeq" id="WP_160423585.1">
    <property type="nucleotide sequence ID" value="NZ_WSTA01000022.1"/>
</dbReference>
<evidence type="ECO:0000313" key="2">
    <source>
        <dbReference type="Proteomes" id="UP000438182"/>
    </source>
</evidence>
<dbReference type="InterPro" id="IPR052022">
    <property type="entry name" value="26kDa_periplasmic_antigen"/>
</dbReference>
<reference evidence="1 2" key="1">
    <citation type="submission" date="2019-12" db="EMBL/GenBank/DDBJ databases">
        <authorList>
            <person name="Kim Y.S."/>
        </authorList>
    </citation>
    <scope>NUCLEOTIDE SEQUENCE [LARGE SCALE GENOMIC DNA]</scope>
    <source>
        <strain evidence="1 2">MMS17-SY077</strain>
    </source>
</reference>
<dbReference type="PANTHER" id="PTHR34387:SF1">
    <property type="entry name" value="PERIPLASMIC IMMUNOGENIC PROTEIN"/>
    <property type="match status" value="1"/>
</dbReference>
<name>A0A6I4P0I5_9MICO</name>
<comment type="caution">
    <text evidence="1">The sequence shown here is derived from an EMBL/GenBank/DDBJ whole genome shotgun (WGS) entry which is preliminary data.</text>
</comment>
<dbReference type="PANTHER" id="PTHR34387">
    <property type="entry name" value="SLR1258 PROTEIN"/>
    <property type="match status" value="1"/>
</dbReference>
<dbReference type="Gene3D" id="3.30.110.170">
    <property type="entry name" value="Protein of unknown function (DUF541), domain 1"/>
    <property type="match status" value="1"/>
</dbReference>
<dbReference type="EMBL" id="WSTA01000022">
    <property type="protein sequence ID" value="MWB98245.1"/>
    <property type="molecule type" value="Genomic_DNA"/>
</dbReference>
<accession>A0A6I4P0I5</accession>